<proteinExistence type="predicted"/>
<name>A0A9D9NJZ2_9BACT</name>
<dbReference type="Proteomes" id="UP000823598">
    <property type="component" value="Unassembled WGS sequence"/>
</dbReference>
<dbReference type="SUPFAM" id="SSF48452">
    <property type="entry name" value="TPR-like"/>
    <property type="match status" value="1"/>
</dbReference>
<dbReference type="InterPro" id="IPR011990">
    <property type="entry name" value="TPR-like_helical_dom_sf"/>
</dbReference>
<organism evidence="2 3">
    <name type="scientific">Candidatus Limisoma faecipullorum</name>
    <dbReference type="NCBI Taxonomy" id="2840854"/>
    <lineage>
        <taxon>Bacteria</taxon>
        <taxon>Pseudomonadati</taxon>
        <taxon>Bacteroidota</taxon>
        <taxon>Bacteroidia</taxon>
        <taxon>Bacteroidales</taxon>
        <taxon>Candidatus Limisoma</taxon>
    </lineage>
</organism>
<dbReference type="InterPro" id="IPR041662">
    <property type="entry name" value="SusD-like_2"/>
</dbReference>
<reference evidence="2" key="2">
    <citation type="journal article" date="2021" name="PeerJ">
        <title>Extensive microbial diversity within the chicken gut microbiome revealed by metagenomics and culture.</title>
        <authorList>
            <person name="Gilroy R."/>
            <person name="Ravi A."/>
            <person name="Getino M."/>
            <person name="Pursley I."/>
            <person name="Horton D.L."/>
            <person name="Alikhan N.F."/>
            <person name="Baker D."/>
            <person name="Gharbi K."/>
            <person name="Hall N."/>
            <person name="Watson M."/>
            <person name="Adriaenssens E.M."/>
            <person name="Foster-Nyarko E."/>
            <person name="Jarju S."/>
            <person name="Secka A."/>
            <person name="Antonio M."/>
            <person name="Oren A."/>
            <person name="Chaudhuri R.R."/>
            <person name="La Ragione R."/>
            <person name="Hildebrand F."/>
            <person name="Pallen M.J."/>
        </authorList>
    </citation>
    <scope>NUCLEOTIDE SEQUENCE</scope>
    <source>
        <strain evidence="2">6919</strain>
    </source>
</reference>
<comment type="caution">
    <text evidence="2">The sequence shown here is derived from an EMBL/GenBank/DDBJ whole genome shotgun (WGS) entry which is preliminary data.</text>
</comment>
<dbReference type="Gene3D" id="1.25.40.390">
    <property type="match status" value="2"/>
</dbReference>
<reference evidence="2" key="1">
    <citation type="submission" date="2020-10" db="EMBL/GenBank/DDBJ databases">
        <authorList>
            <person name="Gilroy R."/>
        </authorList>
    </citation>
    <scope>NUCLEOTIDE SEQUENCE</scope>
    <source>
        <strain evidence="2">6919</strain>
    </source>
</reference>
<keyword evidence="2" id="KW-0449">Lipoprotein</keyword>
<feature type="chain" id="PRO_5039260094" evidence="1">
    <location>
        <begin position="22"/>
        <end position="644"/>
    </location>
</feature>
<accession>A0A9D9NJZ2</accession>
<dbReference type="PROSITE" id="PS51257">
    <property type="entry name" value="PROKAR_LIPOPROTEIN"/>
    <property type="match status" value="1"/>
</dbReference>
<feature type="signal peptide" evidence="1">
    <location>
        <begin position="1"/>
        <end position="21"/>
    </location>
</feature>
<evidence type="ECO:0000256" key="1">
    <source>
        <dbReference type="SAM" id="SignalP"/>
    </source>
</evidence>
<evidence type="ECO:0000313" key="3">
    <source>
        <dbReference type="Proteomes" id="UP000823598"/>
    </source>
</evidence>
<sequence length="644" mass="71555">MKLLKSIICCLAVSMAFTSCNDWLDVNDDPNTPPAEYAKIEQLLPWCQHYVNYAYGTWGFRSQFACQAFTATSRVTRDGCSAQWEPTTSLNTTPYQVFFVGAGPNLDDMYEKAMNQGAYHYAACARLLRAYGFALMVDIYGEMPYTEAMGASLTPRYDDGKTIYLGIIGEVEEAIQLFGQEQASGAPELAVGDSWNNGDVAKWTKMAYLLKARLLNHMSKKANGSYKEGKYDTAEILACLDKAMQSNADNTVITHYDMAENTSDVLLADPVQTSPAFDNAGMGGGATTRPTQWLVEILTNFNGVGVEDPRADKILPWLQTNYTEGAPKAIDPNDPSKTLVYDGKWMRSAGVEMRQGLCDENTNIRVNGAGPFPITRNFEDEAIENNGRTVAAHTWYCNTDIEERQGDTIYVGFRSGARGYYGTTGILYTSGYNDGYAETSSNVLVRPNSKTYWATYAEACFIRAEVESRTGGDPTQAYLNGVRAALEEIQACLSTWSAETWTGGNLVDTRAFSPITNEQINNYIEALRAQGRPTLGQIMTQKFIAMLYSPENWNDMRRLDYSGYVGNGVNKWEKPYEFSVNGTAQGRLPEGMWRRIMQCSHEINYNVNNLLECQQLYPAGYNGVSPTDSEGGVWGVPVWWDTAD</sequence>
<gene>
    <name evidence="2" type="ORF">IAB88_02675</name>
</gene>
<dbReference type="Pfam" id="PF12741">
    <property type="entry name" value="SusD-like"/>
    <property type="match status" value="1"/>
</dbReference>
<protein>
    <submittedName>
        <fullName evidence="2">SusD/RagB family nutrient-binding outer membrane lipoprotein</fullName>
    </submittedName>
</protein>
<evidence type="ECO:0000313" key="2">
    <source>
        <dbReference type="EMBL" id="MBO8475878.1"/>
    </source>
</evidence>
<dbReference type="Pfam" id="PF12771">
    <property type="entry name" value="SusD-like_2"/>
    <property type="match status" value="1"/>
</dbReference>
<dbReference type="EMBL" id="JADIMC010000033">
    <property type="protein sequence ID" value="MBO8475878.1"/>
    <property type="molecule type" value="Genomic_DNA"/>
</dbReference>
<dbReference type="AlphaFoldDB" id="A0A9D9NJZ2"/>
<dbReference type="InterPro" id="IPR024302">
    <property type="entry name" value="SusD-like"/>
</dbReference>
<keyword evidence="1" id="KW-0732">Signal</keyword>